<dbReference type="PANTHER" id="PTHR24355">
    <property type="entry name" value="G PROTEIN-COUPLED RECEPTOR KINASE/RIBOSOMAL PROTEIN S6 KINASE"/>
    <property type="match status" value="1"/>
</dbReference>
<evidence type="ECO:0000313" key="7">
    <source>
        <dbReference type="Ensembl" id="ENSHHUP00000070793.1"/>
    </source>
</evidence>
<dbReference type="Proteomes" id="UP000314982">
    <property type="component" value="Unassembled WGS sequence"/>
</dbReference>
<keyword evidence="5" id="KW-0067">ATP-binding</keyword>
<proteinExistence type="predicted"/>
<keyword evidence="2" id="KW-0808">Transferase</keyword>
<evidence type="ECO:0000256" key="4">
    <source>
        <dbReference type="ARBA" id="ARBA00022777"/>
    </source>
</evidence>
<dbReference type="Gene3D" id="3.30.200.20">
    <property type="entry name" value="Phosphorylase Kinase, domain 1"/>
    <property type="match status" value="1"/>
</dbReference>
<dbReference type="SMART" id="SM00220">
    <property type="entry name" value="S_TKc"/>
    <property type="match status" value="1"/>
</dbReference>
<dbReference type="GO" id="GO:0005737">
    <property type="term" value="C:cytoplasm"/>
    <property type="evidence" value="ECO:0007669"/>
    <property type="project" value="TreeGrafter"/>
</dbReference>
<dbReference type="GeneTree" id="ENSGT00940000159927"/>
<evidence type="ECO:0000256" key="1">
    <source>
        <dbReference type="ARBA" id="ARBA00022527"/>
    </source>
</evidence>
<evidence type="ECO:0000256" key="2">
    <source>
        <dbReference type="ARBA" id="ARBA00022679"/>
    </source>
</evidence>
<dbReference type="STRING" id="62062.ENSHHUP00000070793"/>
<dbReference type="PANTHER" id="PTHR24355:SF11">
    <property type="entry name" value="RHODOPSIN KINASE GRK1"/>
    <property type="match status" value="1"/>
</dbReference>
<keyword evidence="4" id="KW-0418">Kinase</keyword>
<dbReference type="GO" id="GO:0005524">
    <property type="term" value="F:ATP binding"/>
    <property type="evidence" value="ECO:0007669"/>
    <property type="project" value="UniProtKB-KW"/>
</dbReference>
<reference evidence="7" key="3">
    <citation type="submission" date="2025-09" db="UniProtKB">
        <authorList>
            <consortium name="Ensembl"/>
        </authorList>
    </citation>
    <scope>IDENTIFICATION</scope>
</reference>
<keyword evidence="8" id="KW-1185">Reference proteome</keyword>
<evidence type="ECO:0000313" key="8">
    <source>
        <dbReference type="Proteomes" id="UP000314982"/>
    </source>
</evidence>
<dbReference type="InterPro" id="IPR011009">
    <property type="entry name" value="Kinase-like_dom_sf"/>
</dbReference>
<dbReference type="PROSITE" id="PS50011">
    <property type="entry name" value="PROTEIN_KINASE_DOM"/>
    <property type="match status" value="1"/>
</dbReference>
<dbReference type="GO" id="GO:0050254">
    <property type="term" value="F:rhodopsin kinase activity"/>
    <property type="evidence" value="ECO:0007669"/>
    <property type="project" value="TreeGrafter"/>
</dbReference>
<evidence type="ECO:0000256" key="3">
    <source>
        <dbReference type="ARBA" id="ARBA00022741"/>
    </source>
</evidence>
<dbReference type="Gene3D" id="1.10.510.10">
    <property type="entry name" value="Transferase(Phosphotransferase) domain 1"/>
    <property type="match status" value="1"/>
</dbReference>
<dbReference type="AlphaFoldDB" id="A0A4W5Q977"/>
<accession>A0A4W5Q977</accession>
<sequence>MDLSSLTTVVANSAYINARGSFDGSNLAASCDKKYPSRLKLPHIQCVMASRKPWTWPSSQSAWSSPLANACSTSSTSDSPYTFFLESMFLHWKWLDMQTMDRDWFLDLLGKGGFGEVSACQMKATGKLNACMKLNKKRLKKRKGYEVREREGGWSEFTSSCPWPRILCLVMTIMNGGDLKYHIYLIDESTRGLRSPETCSWTMKIHTEIQLCTHTRLCDVMLCDAALSLGNVRISDLGLTVELKEDQTKSKGYAGTPPARPRFMAPVLLKGEKYDTSVDYFILGVTLFEFMGTRGEELKECIMTGTMVYPETFSENGKSICSGLLEKQVDQRLGFKNGACDKIGAHPFFSGNHWREETGQQWGKNC</sequence>
<organism evidence="7 8">
    <name type="scientific">Hucho hucho</name>
    <name type="common">huchen</name>
    <dbReference type="NCBI Taxonomy" id="62062"/>
    <lineage>
        <taxon>Eukaryota</taxon>
        <taxon>Metazoa</taxon>
        <taxon>Chordata</taxon>
        <taxon>Craniata</taxon>
        <taxon>Vertebrata</taxon>
        <taxon>Euteleostomi</taxon>
        <taxon>Actinopterygii</taxon>
        <taxon>Neopterygii</taxon>
        <taxon>Teleostei</taxon>
        <taxon>Protacanthopterygii</taxon>
        <taxon>Salmoniformes</taxon>
        <taxon>Salmonidae</taxon>
        <taxon>Salmoninae</taxon>
        <taxon>Hucho</taxon>
    </lineage>
</organism>
<reference evidence="7" key="2">
    <citation type="submission" date="2025-08" db="UniProtKB">
        <authorList>
            <consortium name="Ensembl"/>
        </authorList>
    </citation>
    <scope>IDENTIFICATION</scope>
</reference>
<dbReference type="InterPro" id="IPR000719">
    <property type="entry name" value="Prot_kinase_dom"/>
</dbReference>
<dbReference type="Ensembl" id="ENSHHUT00000073149.1">
    <property type="protein sequence ID" value="ENSHHUP00000070793.1"/>
    <property type="gene ID" value="ENSHHUG00000041612.1"/>
</dbReference>
<reference evidence="8" key="1">
    <citation type="submission" date="2018-06" db="EMBL/GenBank/DDBJ databases">
        <title>Genome assembly of Danube salmon.</title>
        <authorList>
            <person name="Macqueen D.J."/>
            <person name="Gundappa M.K."/>
        </authorList>
    </citation>
    <scope>NUCLEOTIDE SEQUENCE [LARGE SCALE GENOMIC DNA]</scope>
</reference>
<evidence type="ECO:0000256" key="5">
    <source>
        <dbReference type="ARBA" id="ARBA00022840"/>
    </source>
</evidence>
<dbReference type="Pfam" id="PF00069">
    <property type="entry name" value="Pkinase"/>
    <property type="match status" value="1"/>
</dbReference>
<evidence type="ECO:0000259" key="6">
    <source>
        <dbReference type="PROSITE" id="PS50011"/>
    </source>
</evidence>
<dbReference type="GO" id="GO:0009966">
    <property type="term" value="P:regulation of signal transduction"/>
    <property type="evidence" value="ECO:0007669"/>
    <property type="project" value="TreeGrafter"/>
</dbReference>
<dbReference type="Gene3D" id="1.10.167.10">
    <property type="entry name" value="Regulator of G-protein Signalling 4, domain 2"/>
    <property type="match status" value="2"/>
</dbReference>
<keyword evidence="1" id="KW-0723">Serine/threonine-protein kinase</keyword>
<name>A0A4W5Q977_9TELE</name>
<protein>
    <submittedName>
        <fullName evidence="7">G protein-coupled receptor kinase 1 a</fullName>
    </submittedName>
</protein>
<dbReference type="SUPFAM" id="SSF56112">
    <property type="entry name" value="Protein kinase-like (PK-like)"/>
    <property type="match status" value="1"/>
</dbReference>
<feature type="domain" description="Protein kinase" evidence="6">
    <location>
        <begin position="103"/>
        <end position="349"/>
    </location>
</feature>
<dbReference type="InterPro" id="IPR044926">
    <property type="entry name" value="RGS_subdomain_2"/>
</dbReference>
<keyword evidence="3" id="KW-0547">Nucleotide-binding</keyword>